<evidence type="ECO:0000313" key="2">
    <source>
        <dbReference type="EMBL" id="MBA0715988.1"/>
    </source>
</evidence>
<reference evidence="2 3" key="1">
    <citation type="journal article" date="2019" name="Genome Biol. Evol.">
        <title>Insights into the evolution of the New World diploid cottons (Gossypium, subgenus Houzingenia) based on genome sequencing.</title>
        <authorList>
            <person name="Grover C.E."/>
            <person name="Arick M.A. 2nd"/>
            <person name="Thrash A."/>
            <person name="Conover J.L."/>
            <person name="Sanders W.S."/>
            <person name="Peterson D.G."/>
            <person name="Frelichowski J.E."/>
            <person name="Scheffler J.A."/>
            <person name="Scheffler B.E."/>
            <person name="Wendel J.F."/>
        </authorList>
    </citation>
    <scope>NUCLEOTIDE SEQUENCE [LARGE SCALE GENOMIC DNA]</scope>
    <source>
        <strain evidence="2">4</strain>
        <tissue evidence="2">Leaf</tissue>
    </source>
</reference>
<evidence type="ECO:0000313" key="3">
    <source>
        <dbReference type="Proteomes" id="UP000593574"/>
    </source>
</evidence>
<organism evidence="2 3">
    <name type="scientific">Gossypium laxum</name>
    <dbReference type="NCBI Taxonomy" id="34288"/>
    <lineage>
        <taxon>Eukaryota</taxon>
        <taxon>Viridiplantae</taxon>
        <taxon>Streptophyta</taxon>
        <taxon>Embryophyta</taxon>
        <taxon>Tracheophyta</taxon>
        <taxon>Spermatophyta</taxon>
        <taxon>Magnoliopsida</taxon>
        <taxon>eudicotyledons</taxon>
        <taxon>Gunneridae</taxon>
        <taxon>Pentapetalae</taxon>
        <taxon>rosids</taxon>
        <taxon>malvids</taxon>
        <taxon>Malvales</taxon>
        <taxon>Malvaceae</taxon>
        <taxon>Malvoideae</taxon>
        <taxon>Gossypium</taxon>
    </lineage>
</organism>
<dbReference type="EMBL" id="JABEZV010000007">
    <property type="protein sequence ID" value="MBA0715988.1"/>
    <property type="molecule type" value="Genomic_DNA"/>
</dbReference>
<name>A0A7J8ZW04_9ROSI</name>
<evidence type="ECO:0000256" key="1">
    <source>
        <dbReference type="SAM" id="MobiDB-lite"/>
    </source>
</evidence>
<dbReference type="AlphaFoldDB" id="A0A7J8ZW04"/>
<feature type="region of interest" description="Disordered" evidence="1">
    <location>
        <begin position="1"/>
        <end position="23"/>
    </location>
</feature>
<sequence length="23" mass="2433">MLNDGKPVQEKPEANLAVGPLVL</sequence>
<keyword evidence="3" id="KW-1185">Reference proteome</keyword>
<comment type="caution">
    <text evidence="2">The sequence shown here is derived from an EMBL/GenBank/DDBJ whole genome shotgun (WGS) entry which is preliminary data.</text>
</comment>
<accession>A0A7J8ZW04</accession>
<dbReference type="Proteomes" id="UP000593574">
    <property type="component" value="Unassembled WGS sequence"/>
</dbReference>
<proteinExistence type="predicted"/>
<protein>
    <submittedName>
        <fullName evidence="2">Uncharacterized protein</fullName>
    </submittedName>
</protein>
<gene>
    <name evidence="2" type="ORF">Golax_014858</name>
</gene>